<reference evidence="4 6" key="1">
    <citation type="journal article" date="2022" name="bioRxiv">
        <title>Prophages regulate Shewanella fidelis 3313 motility and biofilm formation: implications for gut colonization dynamics in Ciona robusta.</title>
        <authorList>
            <person name="Natarajan O."/>
            <person name="Gibboney S.L."/>
            <person name="Young M.N."/>
            <person name="Lim S.J."/>
            <person name="Pluta N."/>
            <person name="Atkinson C.G."/>
            <person name="Leigh B.A."/>
            <person name="Liberti A."/>
            <person name="Kees E.D."/>
            <person name="Breitbart M."/>
            <person name="Gralnick J.A."/>
            <person name="Dishaw L.J."/>
        </authorList>
    </citation>
    <scope>NUCLEOTIDE SEQUENCE [LARGE SCALE GENOMIC DNA]</scope>
    <source>
        <strain evidence="4 6">JG4066</strain>
    </source>
</reference>
<dbReference type="InterPro" id="IPR051675">
    <property type="entry name" value="Endo/Exo/Phosphatase_dom_1"/>
</dbReference>
<evidence type="ECO:0000313" key="6">
    <source>
        <dbReference type="Proteomes" id="UP001271263"/>
    </source>
</evidence>
<comment type="caution">
    <text evidence="3">The sequence shown here is derived from an EMBL/GenBank/DDBJ whole genome shotgun (WGS) entry which is preliminary data.</text>
</comment>
<evidence type="ECO:0000313" key="3">
    <source>
        <dbReference type="EMBL" id="MDR8523250.1"/>
    </source>
</evidence>
<dbReference type="Gene3D" id="1.10.150.280">
    <property type="entry name" value="AF1531-like domain"/>
    <property type="match status" value="1"/>
</dbReference>
<dbReference type="SUPFAM" id="SSF47781">
    <property type="entry name" value="RuvA domain 2-like"/>
    <property type="match status" value="1"/>
</dbReference>
<dbReference type="Proteomes" id="UP001259340">
    <property type="component" value="Unassembled WGS sequence"/>
</dbReference>
<evidence type="ECO:0000256" key="1">
    <source>
        <dbReference type="SAM" id="SignalP"/>
    </source>
</evidence>
<proteinExistence type="predicted"/>
<name>A0AAW8NLJ7_9GAMM</name>
<accession>A0AAW8NLJ7</accession>
<dbReference type="NCBIfam" id="TIGR00426">
    <property type="entry name" value="competence protein ComEA helix-hairpin-helix repeat region"/>
    <property type="match status" value="1"/>
</dbReference>
<dbReference type="EMBL" id="JAPMLE010000001">
    <property type="protein sequence ID" value="MDR8523250.1"/>
    <property type="molecule type" value="Genomic_DNA"/>
</dbReference>
<dbReference type="SMART" id="SM00278">
    <property type="entry name" value="HhH1"/>
    <property type="match status" value="2"/>
</dbReference>
<dbReference type="GO" id="GO:0015627">
    <property type="term" value="C:type II protein secretion system complex"/>
    <property type="evidence" value="ECO:0007669"/>
    <property type="project" value="TreeGrafter"/>
</dbReference>
<feature type="chain" id="PRO_5043667485" evidence="1">
    <location>
        <begin position="22"/>
        <end position="100"/>
    </location>
</feature>
<sequence>MYKSILSVLFLSSLLVFSVEAAPKVTDVAAKQENSQTRLVKINSATVTELAALDGVGEVKAQAIVEYRKANGNFKSIEQLNEVKGIGDKLIEKNRANLSL</sequence>
<dbReference type="EMBL" id="JAPMLD010000003">
    <property type="protein sequence ID" value="MDW4824391.1"/>
    <property type="molecule type" value="Genomic_DNA"/>
</dbReference>
<dbReference type="Pfam" id="PF12836">
    <property type="entry name" value="HHH_3"/>
    <property type="match status" value="1"/>
</dbReference>
<dbReference type="PANTHER" id="PTHR21180:SF32">
    <property type="entry name" value="ENDONUCLEASE_EXONUCLEASE_PHOSPHATASE FAMILY DOMAIN-CONTAINING PROTEIN 1"/>
    <property type="match status" value="1"/>
</dbReference>
<feature type="domain" description="Helix-hairpin-helix DNA-binding motif class 1" evidence="2">
    <location>
        <begin position="78"/>
        <end position="97"/>
    </location>
</feature>
<reference evidence="3" key="2">
    <citation type="submission" date="2022-11" db="EMBL/GenBank/DDBJ databases">
        <title>Prophages regulate Shewanella fidelis motility and biofilm formation: implications for gut colonization dynamics in Ciona robusta.</title>
        <authorList>
            <person name="Natarajan O."/>
            <person name="Gibboney S.L."/>
            <person name="Young M.N."/>
            <person name="Lim S.J."/>
            <person name="Pluta N."/>
            <person name="Atkinson C.G.F."/>
            <person name="Leigh B.A."/>
            <person name="Liberti A."/>
            <person name="Kees E."/>
            <person name="Breitbart M."/>
            <person name="Gralnick J."/>
            <person name="Dishaw L.J."/>
        </authorList>
    </citation>
    <scope>NUCLEOTIDE SEQUENCE</scope>
    <source>
        <strain evidence="3">3313</strain>
    </source>
</reference>
<gene>
    <name evidence="3" type="ORF">OS133_06060</name>
    <name evidence="4" type="ORF">OS134_10020</name>
</gene>
<dbReference type="AlphaFoldDB" id="A0AAW8NLJ7"/>
<evidence type="ECO:0000313" key="4">
    <source>
        <dbReference type="EMBL" id="MDW4824391.1"/>
    </source>
</evidence>
<dbReference type="PANTHER" id="PTHR21180">
    <property type="entry name" value="ENDONUCLEASE/EXONUCLEASE/PHOSPHATASE FAMILY DOMAIN-CONTAINING PROTEIN 1"/>
    <property type="match status" value="1"/>
</dbReference>
<protein>
    <submittedName>
        <fullName evidence="3">Helix-hairpin-helix domain-containing protein</fullName>
    </submittedName>
</protein>
<dbReference type="InterPro" id="IPR010994">
    <property type="entry name" value="RuvA_2-like"/>
</dbReference>
<dbReference type="InterPro" id="IPR003583">
    <property type="entry name" value="Hlx-hairpin-Hlx_DNA-bd_motif"/>
</dbReference>
<keyword evidence="1" id="KW-0732">Signal</keyword>
<dbReference type="InterPro" id="IPR004509">
    <property type="entry name" value="Competence_ComEA_HhH"/>
</dbReference>
<dbReference type="GO" id="GO:0003677">
    <property type="term" value="F:DNA binding"/>
    <property type="evidence" value="ECO:0007669"/>
    <property type="project" value="InterPro"/>
</dbReference>
<evidence type="ECO:0000313" key="5">
    <source>
        <dbReference type="Proteomes" id="UP001259340"/>
    </source>
</evidence>
<feature type="signal peptide" evidence="1">
    <location>
        <begin position="1"/>
        <end position="21"/>
    </location>
</feature>
<keyword evidence="6" id="KW-1185">Reference proteome</keyword>
<dbReference type="RefSeq" id="WP_310654302.1">
    <property type="nucleotide sequence ID" value="NZ_JAPMLA010000003.1"/>
</dbReference>
<evidence type="ECO:0000259" key="2">
    <source>
        <dbReference type="SMART" id="SM00278"/>
    </source>
</evidence>
<feature type="domain" description="Helix-hairpin-helix DNA-binding motif class 1" evidence="2">
    <location>
        <begin position="48"/>
        <end position="67"/>
    </location>
</feature>
<dbReference type="GO" id="GO:0015628">
    <property type="term" value="P:protein secretion by the type II secretion system"/>
    <property type="evidence" value="ECO:0007669"/>
    <property type="project" value="TreeGrafter"/>
</dbReference>
<organism evidence="3 5">
    <name type="scientific">Shewanella fidelis</name>
    <dbReference type="NCBI Taxonomy" id="173509"/>
    <lineage>
        <taxon>Bacteria</taxon>
        <taxon>Pseudomonadati</taxon>
        <taxon>Pseudomonadota</taxon>
        <taxon>Gammaproteobacteria</taxon>
        <taxon>Alteromonadales</taxon>
        <taxon>Shewanellaceae</taxon>
        <taxon>Shewanella</taxon>
    </lineage>
</organism>
<dbReference type="Proteomes" id="UP001271263">
    <property type="component" value="Unassembled WGS sequence"/>
</dbReference>
<dbReference type="GO" id="GO:0006281">
    <property type="term" value="P:DNA repair"/>
    <property type="evidence" value="ECO:0007669"/>
    <property type="project" value="InterPro"/>
</dbReference>